<organism evidence="3 4">
    <name type="scientific">Sporosarcina gallistercoris</name>
    <dbReference type="NCBI Taxonomy" id="2762245"/>
    <lineage>
        <taxon>Bacteria</taxon>
        <taxon>Bacillati</taxon>
        <taxon>Bacillota</taxon>
        <taxon>Bacilli</taxon>
        <taxon>Bacillales</taxon>
        <taxon>Caryophanaceae</taxon>
        <taxon>Sporosarcina</taxon>
    </lineage>
</organism>
<gene>
    <name evidence="3" type="ORF">H9659_11850</name>
</gene>
<dbReference type="SUPFAM" id="SSF53756">
    <property type="entry name" value="UDP-Glycosyltransferase/glycogen phosphorylase"/>
    <property type="match status" value="1"/>
</dbReference>
<dbReference type="RefSeq" id="WP_191690742.1">
    <property type="nucleotide sequence ID" value="NZ_JACSQY010000009.1"/>
</dbReference>
<reference evidence="3 4" key="1">
    <citation type="submission" date="2020-08" db="EMBL/GenBank/DDBJ databases">
        <title>A Genomic Blueprint of the Chicken Gut Microbiome.</title>
        <authorList>
            <person name="Gilroy R."/>
            <person name="Ravi A."/>
            <person name="Getino M."/>
            <person name="Pursley I."/>
            <person name="Horton D.L."/>
            <person name="Alikhan N.-F."/>
            <person name="Baker D."/>
            <person name="Gharbi K."/>
            <person name="Hall N."/>
            <person name="Watson M."/>
            <person name="Adriaenssens E.M."/>
            <person name="Foster-Nyarko E."/>
            <person name="Jarju S."/>
            <person name="Secka A."/>
            <person name="Antonio M."/>
            <person name="Oren A."/>
            <person name="Chaudhuri R."/>
            <person name="La Ragione R.M."/>
            <person name="Hildebrand F."/>
            <person name="Pallen M.J."/>
        </authorList>
    </citation>
    <scope>NUCLEOTIDE SEQUENCE [LARGE SCALE GENOMIC DNA]</scope>
    <source>
        <strain evidence="3 4">Sa3CUA8</strain>
    </source>
</reference>
<evidence type="ECO:0000259" key="2">
    <source>
        <dbReference type="Pfam" id="PF13439"/>
    </source>
</evidence>
<dbReference type="EMBL" id="JACSQY010000009">
    <property type="protein sequence ID" value="MBD7909018.1"/>
    <property type="molecule type" value="Genomic_DNA"/>
</dbReference>
<evidence type="ECO:0000259" key="1">
    <source>
        <dbReference type="Pfam" id="PF00534"/>
    </source>
</evidence>
<name>A0ABR8PLG2_9BACL</name>
<dbReference type="InterPro" id="IPR050194">
    <property type="entry name" value="Glycosyltransferase_grp1"/>
</dbReference>
<accession>A0ABR8PLG2</accession>
<evidence type="ECO:0000313" key="3">
    <source>
        <dbReference type="EMBL" id="MBD7909018.1"/>
    </source>
</evidence>
<evidence type="ECO:0000313" key="4">
    <source>
        <dbReference type="Proteomes" id="UP000659496"/>
    </source>
</evidence>
<dbReference type="InterPro" id="IPR028098">
    <property type="entry name" value="Glyco_trans_4-like_N"/>
</dbReference>
<dbReference type="Proteomes" id="UP000659496">
    <property type="component" value="Unassembled WGS sequence"/>
</dbReference>
<feature type="domain" description="Glycosyltransferase subfamily 4-like N-terminal" evidence="2">
    <location>
        <begin position="55"/>
        <end position="164"/>
    </location>
</feature>
<dbReference type="Pfam" id="PF00534">
    <property type="entry name" value="Glycos_transf_1"/>
    <property type="match status" value="1"/>
</dbReference>
<dbReference type="Gene3D" id="3.40.50.2000">
    <property type="entry name" value="Glycogen Phosphorylase B"/>
    <property type="match status" value="2"/>
</dbReference>
<comment type="caution">
    <text evidence="3">The sequence shown here is derived from an EMBL/GenBank/DDBJ whole genome shotgun (WGS) entry which is preliminary data.</text>
</comment>
<dbReference type="Pfam" id="PF13439">
    <property type="entry name" value="Glyco_transf_4"/>
    <property type="match status" value="1"/>
</dbReference>
<sequence>MKKIVVFSNMYPSVEHPTYGIFVKNQVELLKASGVVIDIQVIDNPKAGKVNALLKYGKWFASSLIYLVGNRKNLTLTHAHYAFPTGYISLVGKRLFKLPYVVTLHGGDIDKMPKKSPRIAKLTRTILQEASHVITVGERLKQEVVTSFGVSETNVTVMSMGVDRTVFHPLERAAIREELGLPENEPVILFIGNLIREKGVLELVQAFTALQKQLPDASLRLVGSAKSAAFVEEVKEYITTHQIEGIHFEGTKTQKELAEWLAAADVLALPSYHEGFGLVALEAMAAGAPVVASDVGGLSYLLADGAGILVPAREVESLQQGLLQALSGDGAINVAKREEIVHEHSYEMILEKLLKIYGEIERTR</sequence>
<dbReference type="PANTHER" id="PTHR45947">
    <property type="entry name" value="SULFOQUINOVOSYL TRANSFERASE SQD2"/>
    <property type="match status" value="1"/>
</dbReference>
<feature type="domain" description="Glycosyl transferase family 1" evidence="1">
    <location>
        <begin position="172"/>
        <end position="329"/>
    </location>
</feature>
<dbReference type="PANTHER" id="PTHR45947:SF15">
    <property type="entry name" value="TEICHURONIC ACID BIOSYNTHESIS GLYCOSYLTRANSFERASE TUAC-RELATED"/>
    <property type="match status" value="1"/>
</dbReference>
<protein>
    <submittedName>
        <fullName evidence="3">Glycosyltransferase</fullName>
    </submittedName>
</protein>
<proteinExistence type="predicted"/>
<keyword evidence="4" id="KW-1185">Reference proteome</keyword>
<dbReference type="InterPro" id="IPR001296">
    <property type="entry name" value="Glyco_trans_1"/>
</dbReference>